<evidence type="ECO:0000259" key="2">
    <source>
        <dbReference type="Pfam" id="PF13456"/>
    </source>
</evidence>
<organism evidence="3 4">
    <name type="scientific">Dipteronia sinensis</name>
    <dbReference type="NCBI Taxonomy" id="43782"/>
    <lineage>
        <taxon>Eukaryota</taxon>
        <taxon>Viridiplantae</taxon>
        <taxon>Streptophyta</taxon>
        <taxon>Embryophyta</taxon>
        <taxon>Tracheophyta</taxon>
        <taxon>Spermatophyta</taxon>
        <taxon>Magnoliopsida</taxon>
        <taxon>eudicotyledons</taxon>
        <taxon>Gunneridae</taxon>
        <taxon>Pentapetalae</taxon>
        <taxon>rosids</taxon>
        <taxon>malvids</taxon>
        <taxon>Sapindales</taxon>
        <taxon>Sapindaceae</taxon>
        <taxon>Hippocastanoideae</taxon>
        <taxon>Acereae</taxon>
        <taxon>Dipteronia</taxon>
    </lineage>
</organism>
<feature type="signal peptide" evidence="1">
    <location>
        <begin position="1"/>
        <end position="16"/>
    </location>
</feature>
<keyword evidence="1" id="KW-0732">Signal</keyword>
<keyword evidence="4" id="KW-1185">Reference proteome</keyword>
<dbReference type="PANTHER" id="PTHR47723">
    <property type="entry name" value="OS05G0353850 PROTEIN"/>
    <property type="match status" value="1"/>
</dbReference>
<reference evidence="3" key="1">
    <citation type="journal article" date="2023" name="Plant J.">
        <title>Genome sequences and population genomics provide insights into the demographic history, inbreeding, and mutation load of two 'living fossil' tree species of Dipteronia.</title>
        <authorList>
            <person name="Feng Y."/>
            <person name="Comes H.P."/>
            <person name="Chen J."/>
            <person name="Zhu S."/>
            <person name="Lu R."/>
            <person name="Zhang X."/>
            <person name="Li P."/>
            <person name="Qiu J."/>
            <person name="Olsen K.M."/>
            <person name="Qiu Y."/>
        </authorList>
    </citation>
    <scope>NUCLEOTIDE SEQUENCE</scope>
    <source>
        <strain evidence="3">NBL</strain>
    </source>
</reference>
<dbReference type="GO" id="GO:0004523">
    <property type="term" value="F:RNA-DNA hybrid ribonuclease activity"/>
    <property type="evidence" value="ECO:0007669"/>
    <property type="project" value="InterPro"/>
</dbReference>
<dbReference type="AlphaFoldDB" id="A0AAD9ZVV1"/>
<accession>A0AAD9ZVV1</accession>
<evidence type="ECO:0000313" key="4">
    <source>
        <dbReference type="Proteomes" id="UP001281410"/>
    </source>
</evidence>
<gene>
    <name evidence="3" type="ORF">Dsin_025146</name>
</gene>
<dbReference type="GO" id="GO:0003676">
    <property type="term" value="F:nucleic acid binding"/>
    <property type="evidence" value="ECO:0007669"/>
    <property type="project" value="InterPro"/>
</dbReference>
<dbReference type="PANTHER" id="PTHR47723:SF21">
    <property type="entry name" value="POLYNUCLEOTIDYL TRANSFERASE, RIBONUCLEASE H-LIKE SUPERFAMILY PROTEIN"/>
    <property type="match status" value="1"/>
</dbReference>
<sequence length="166" mass="18088">MVLTVLMLMIADFANEFWLANMPSQKEVLSHQPLWKPPQNGVFKINCDASLQLRTGKAGLGHDYGIHGVILESDSAGVVKIINDKIVPRTELGVIIQDVLNLPDPVGLVSTEGIRKGANSVAHGLAQLALSLDSPVVWLKEVPPDIEAIVGRMIVKEHLCQLPLYK</sequence>
<dbReference type="Proteomes" id="UP001281410">
    <property type="component" value="Unassembled WGS sequence"/>
</dbReference>
<dbReference type="InterPro" id="IPR053151">
    <property type="entry name" value="RNase_H-like"/>
</dbReference>
<dbReference type="InterPro" id="IPR002156">
    <property type="entry name" value="RNaseH_domain"/>
</dbReference>
<dbReference type="Pfam" id="PF13456">
    <property type="entry name" value="RVT_3"/>
    <property type="match status" value="1"/>
</dbReference>
<comment type="caution">
    <text evidence="3">The sequence shown here is derived from an EMBL/GenBank/DDBJ whole genome shotgun (WGS) entry which is preliminary data.</text>
</comment>
<evidence type="ECO:0000256" key="1">
    <source>
        <dbReference type="SAM" id="SignalP"/>
    </source>
</evidence>
<evidence type="ECO:0000313" key="3">
    <source>
        <dbReference type="EMBL" id="KAK3193836.1"/>
    </source>
</evidence>
<dbReference type="EMBL" id="JANJYJ010000008">
    <property type="protein sequence ID" value="KAK3193836.1"/>
    <property type="molecule type" value="Genomic_DNA"/>
</dbReference>
<name>A0AAD9ZVV1_9ROSI</name>
<proteinExistence type="predicted"/>
<feature type="chain" id="PRO_5042296534" description="RNase H type-1 domain-containing protein" evidence="1">
    <location>
        <begin position="17"/>
        <end position="166"/>
    </location>
</feature>
<protein>
    <recommendedName>
        <fullName evidence="2">RNase H type-1 domain-containing protein</fullName>
    </recommendedName>
</protein>
<feature type="domain" description="RNase H type-1" evidence="2">
    <location>
        <begin position="63"/>
        <end position="128"/>
    </location>
</feature>